<dbReference type="Pfam" id="PF11154">
    <property type="entry name" value="DUF2934"/>
    <property type="match status" value="1"/>
</dbReference>
<dbReference type="AlphaFoldDB" id="A0A0S4L1Q0"/>
<gene>
    <name evidence="2" type="ORF">NITINOP_2950</name>
</gene>
<sequence length="71" mass="8131">MKPQHVKKPHNDKADTAQAAIPEQIMSDDLRERIAKRAYELYLERGCRPGCDVEDWVDAEREILALPTVQA</sequence>
<evidence type="ECO:0000313" key="3">
    <source>
        <dbReference type="Proteomes" id="UP000066284"/>
    </source>
</evidence>
<dbReference type="KEGG" id="nio:NITINOP_2950"/>
<organism evidence="2 3">
    <name type="scientific">Candidatus Nitrospira inopinata</name>
    <dbReference type="NCBI Taxonomy" id="1715989"/>
    <lineage>
        <taxon>Bacteria</taxon>
        <taxon>Pseudomonadati</taxon>
        <taxon>Nitrospirota</taxon>
        <taxon>Nitrospiria</taxon>
        <taxon>Nitrospirales</taxon>
        <taxon>Nitrospiraceae</taxon>
        <taxon>Nitrospira</taxon>
    </lineage>
</organism>
<feature type="region of interest" description="Disordered" evidence="1">
    <location>
        <begin position="1"/>
        <end position="24"/>
    </location>
</feature>
<protein>
    <recommendedName>
        <fullName evidence="4">DUF2934 domain-containing protein</fullName>
    </recommendedName>
</protein>
<reference evidence="3" key="1">
    <citation type="submission" date="2015-09" db="EMBL/GenBank/DDBJ databases">
        <authorList>
            <person name="Daims H."/>
        </authorList>
    </citation>
    <scope>NUCLEOTIDE SEQUENCE [LARGE SCALE GENOMIC DNA]</scope>
</reference>
<name>A0A0S4L1Q0_9BACT</name>
<proteinExistence type="predicted"/>
<evidence type="ECO:0000313" key="2">
    <source>
        <dbReference type="EMBL" id="CUQ67922.1"/>
    </source>
</evidence>
<dbReference type="EMBL" id="LN885086">
    <property type="protein sequence ID" value="CUQ67922.1"/>
    <property type="molecule type" value="Genomic_DNA"/>
</dbReference>
<dbReference type="STRING" id="1715989.NITINOP_2950"/>
<dbReference type="OrthoDB" id="9811127at2"/>
<accession>A0A0S4L1Q0</accession>
<dbReference type="Proteomes" id="UP000066284">
    <property type="component" value="Chromosome 1"/>
</dbReference>
<keyword evidence="3" id="KW-1185">Reference proteome</keyword>
<dbReference type="InterPro" id="IPR021327">
    <property type="entry name" value="DUF2934"/>
</dbReference>
<evidence type="ECO:0008006" key="4">
    <source>
        <dbReference type="Google" id="ProtNLM"/>
    </source>
</evidence>
<dbReference type="RefSeq" id="WP_062486876.1">
    <property type="nucleotide sequence ID" value="NZ_LN885086.1"/>
</dbReference>
<evidence type="ECO:0000256" key="1">
    <source>
        <dbReference type="SAM" id="MobiDB-lite"/>
    </source>
</evidence>